<keyword evidence="5" id="KW-0665">Pyrimidine biosynthesis</keyword>
<name>A0A382U4H3_9ZZZZ</name>
<dbReference type="PANTHER" id="PTHR32119:SF2">
    <property type="entry name" value="OROTIDINE 5'-PHOSPHATE DECARBOXYLASE"/>
    <property type="match status" value="1"/>
</dbReference>
<dbReference type="PANTHER" id="PTHR32119">
    <property type="entry name" value="OROTIDINE 5'-PHOSPHATE DECARBOXYLASE"/>
    <property type="match status" value="1"/>
</dbReference>
<dbReference type="GO" id="GO:0044205">
    <property type="term" value="P:'de novo' UMP biosynthetic process"/>
    <property type="evidence" value="ECO:0007669"/>
    <property type="project" value="UniProtKB-UniPathway"/>
</dbReference>
<dbReference type="GO" id="GO:0004590">
    <property type="term" value="F:orotidine-5'-phosphate decarboxylase activity"/>
    <property type="evidence" value="ECO:0007669"/>
    <property type="project" value="UniProtKB-EC"/>
</dbReference>
<dbReference type="Pfam" id="PF00215">
    <property type="entry name" value="OMPdecase"/>
    <property type="match status" value="1"/>
</dbReference>
<dbReference type="SUPFAM" id="SSF51366">
    <property type="entry name" value="Ribulose-phoshate binding barrel"/>
    <property type="match status" value="1"/>
</dbReference>
<evidence type="ECO:0000259" key="8">
    <source>
        <dbReference type="SMART" id="SM00934"/>
    </source>
</evidence>
<dbReference type="GO" id="GO:0005829">
    <property type="term" value="C:cytosol"/>
    <property type="evidence" value="ECO:0007669"/>
    <property type="project" value="TreeGrafter"/>
</dbReference>
<comment type="pathway">
    <text evidence="1">Pyrimidine metabolism; UMP biosynthesis via de novo pathway; UMP from orotate: step 2/2.</text>
</comment>
<evidence type="ECO:0000256" key="5">
    <source>
        <dbReference type="ARBA" id="ARBA00022975"/>
    </source>
</evidence>
<evidence type="ECO:0000256" key="2">
    <source>
        <dbReference type="ARBA" id="ARBA00012321"/>
    </source>
</evidence>
<dbReference type="SMART" id="SM00934">
    <property type="entry name" value="OMPdecase"/>
    <property type="match status" value="1"/>
</dbReference>
<protein>
    <recommendedName>
        <fullName evidence="3">Orotidine 5'-phosphate decarboxylase</fullName>
        <ecNumber evidence="2">4.1.1.23</ecNumber>
    </recommendedName>
    <alternativeName>
        <fullName evidence="7">OMP decarboxylase</fullName>
    </alternativeName>
</protein>
<dbReference type="Gene3D" id="3.20.20.70">
    <property type="entry name" value="Aldolase class I"/>
    <property type="match status" value="1"/>
</dbReference>
<reference evidence="9" key="1">
    <citation type="submission" date="2018-05" db="EMBL/GenBank/DDBJ databases">
        <authorList>
            <person name="Lanie J.A."/>
            <person name="Ng W.-L."/>
            <person name="Kazmierczak K.M."/>
            <person name="Andrzejewski T.M."/>
            <person name="Davidsen T.M."/>
            <person name="Wayne K.J."/>
            <person name="Tettelin H."/>
            <person name="Glass J.I."/>
            <person name="Rusch D."/>
            <person name="Podicherti R."/>
            <person name="Tsui H.-C.T."/>
            <person name="Winkler M.E."/>
        </authorList>
    </citation>
    <scope>NUCLEOTIDE SEQUENCE</scope>
</reference>
<gene>
    <name evidence="9" type="ORF">METZ01_LOCUS382070</name>
</gene>
<evidence type="ECO:0000256" key="3">
    <source>
        <dbReference type="ARBA" id="ARBA00021923"/>
    </source>
</evidence>
<evidence type="ECO:0000313" key="9">
    <source>
        <dbReference type="EMBL" id="SVD29216.1"/>
    </source>
</evidence>
<evidence type="ECO:0000256" key="6">
    <source>
        <dbReference type="ARBA" id="ARBA00023239"/>
    </source>
</evidence>
<dbReference type="InterPro" id="IPR013785">
    <property type="entry name" value="Aldolase_TIM"/>
</dbReference>
<dbReference type="EC" id="4.1.1.23" evidence="2"/>
<sequence>VNLSTLAKNRLIFALDVSNRKEAEKYVRLLSDAVGCFKIGLELFIKEGPDIIKIVKENCSASIFLDLKLYDIPATVRSALISAATHGVRFITIHASGGQSILQTATEVKSLALEVLAVTVLTSFSESELEDQGYKKNLSLGKLVLNRASEAEKFGCAGVVCSGEEVVSIKRKCSPGFKIVVPGIRPIWGEVRKDDQNRIITPKGAIVNGADFIVVGRPIRDDKEPDVAARKIVDEIESAIIF</sequence>
<dbReference type="InterPro" id="IPR047596">
    <property type="entry name" value="OMPdecase_bac"/>
</dbReference>
<evidence type="ECO:0000256" key="7">
    <source>
        <dbReference type="ARBA" id="ARBA00033428"/>
    </source>
</evidence>
<feature type="non-terminal residue" evidence="9">
    <location>
        <position position="1"/>
    </location>
</feature>
<keyword evidence="6" id="KW-0456">Lyase</keyword>
<dbReference type="InterPro" id="IPR018089">
    <property type="entry name" value="OMPdecase_AS"/>
</dbReference>
<dbReference type="InterPro" id="IPR014732">
    <property type="entry name" value="OMPdecase"/>
</dbReference>
<dbReference type="PROSITE" id="PS00156">
    <property type="entry name" value="OMPDECASE"/>
    <property type="match status" value="1"/>
</dbReference>
<dbReference type="AlphaFoldDB" id="A0A382U4H3"/>
<dbReference type="NCBIfam" id="NF001273">
    <property type="entry name" value="PRK00230.1"/>
    <property type="match status" value="1"/>
</dbReference>
<dbReference type="CDD" id="cd04725">
    <property type="entry name" value="OMP_decarboxylase_like"/>
    <property type="match status" value="1"/>
</dbReference>
<proteinExistence type="inferred from homology"/>
<dbReference type="NCBIfam" id="TIGR01740">
    <property type="entry name" value="pyrF"/>
    <property type="match status" value="1"/>
</dbReference>
<dbReference type="GO" id="GO:0006207">
    <property type="term" value="P:'de novo' pyrimidine nucleobase biosynthetic process"/>
    <property type="evidence" value="ECO:0007669"/>
    <property type="project" value="InterPro"/>
</dbReference>
<dbReference type="InterPro" id="IPR011060">
    <property type="entry name" value="RibuloseP-bd_barrel"/>
</dbReference>
<evidence type="ECO:0000256" key="4">
    <source>
        <dbReference type="ARBA" id="ARBA00022793"/>
    </source>
</evidence>
<dbReference type="InterPro" id="IPR001754">
    <property type="entry name" value="OMPdeCOase_dom"/>
</dbReference>
<dbReference type="EMBL" id="UINC01141469">
    <property type="protein sequence ID" value="SVD29216.1"/>
    <property type="molecule type" value="Genomic_DNA"/>
</dbReference>
<evidence type="ECO:0000256" key="1">
    <source>
        <dbReference type="ARBA" id="ARBA00004861"/>
    </source>
</evidence>
<keyword evidence="4" id="KW-0210">Decarboxylase</keyword>
<dbReference type="UniPathway" id="UPA00070">
    <property type="reaction ID" value="UER00120"/>
</dbReference>
<accession>A0A382U4H3</accession>
<dbReference type="HAMAP" id="MF_01200_B">
    <property type="entry name" value="OMPdecase_type1_B"/>
    <property type="match status" value="1"/>
</dbReference>
<feature type="domain" description="Orotidine 5'-phosphate decarboxylase" evidence="8">
    <location>
        <begin position="10"/>
        <end position="232"/>
    </location>
</feature>
<organism evidence="9">
    <name type="scientific">marine metagenome</name>
    <dbReference type="NCBI Taxonomy" id="408172"/>
    <lineage>
        <taxon>unclassified sequences</taxon>
        <taxon>metagenomes</taxon>
        <taxon>ecological metagenomes</taxon>
    </lineage>
</organism>